<dbReference type="Proteomes" id="UP001165186">
    <property type="component" value="Unassembled WGS sequence"/>
</dbReference>
<proteinExistence type="predicted"/>
<dbReference type="EMBL" id="BSXG01000132">
    <property type="protein sequence ID" value="GME47484.1"/>
    <property type="molecule type" value="Genomic_DNA"/>
</dbReference>
<name>A0ACB5SLK6_9PEZI</name>
<protein>
    <submittedName>
        <fullName evidence="1">Uncharacterized protein</fullName>
    </submittedName>
</protein>
<gene>
    <name evidence="1" type="primary">g5198</name>
    <name evidence="1" type="ORF">NpPPO83_00005198</name>
</gene>
<keyword evidence="2" id="KW-1185">Reference proteome</keyword>
<reference evidence="1" key="1">
    <citation type="submission" date="2024-09" db="EMBL/GenBank/DDBJ databases">
        <title>Draft Genome Sequences of Neofusicoccum parvum.</title>
        <authorList>
            <person name="Ashida A."/>
            <person name="Camagna M."/>
            <person name="Tanaka A."/>
            <person name="Takemoto D."/>
        </authorList>
    </citation>
    <scope>NUCLEOTIDE SEQUENCE</scope>
    <source>
        <strain evidence="1">PPO83</strain>
    </source>
</reference>
<sequence>MVEGELQATVEGKVVIYCNTVSRVKSLVDAGLFQYEAFYSKMSEARKKEVLEDFRAGVVRVVVATSALGMGIDIPDIRLIIHTDEPRDLLDYAQESGRAGRDGLASRAVMVQGGQKSDDRLVRRYLDGGPCRRTVMDEFLDGSFGRMECRQEQGEERQEIEMVDEEGEGGEEEEKEEEVGREVEEEQSMDQHQQRQQQGQQQWRGEREEQQQQRKQQWREEREE</sequence>
<evidence type="ECO:0000313" key="2">
    <source>
        <dbReference type="Proteomes" id="UP001165186"/>
    </source>
</evidence>
<evidence type="ECO:0000313" key="1">
    <source>
        <dbReference type="EMBL" id="GME47484.1"/>
    </source>
</evidence>
<comment type="caution">
    <text evidence="1">The sequence shown here is derived from an EMBL/GenBank/DDBJ whole genome shotgun (WGS) entry which is preliminary data.</text>
</comment>
<organism evidence="1 2">
    <name type="scientific">Neofusicoccum parvum</name>
    <dbReference type="NCBI Taxonomy" id="310453"/>
    <lineage>
        <taxon>Eukaryota</taxon>
        <taxon>Fungi</taxon>
        <taxon>Dikarya</taxon>
        <taxon>Ascomycota</taxon>
        <taxon>Pezizomycotina</taxon>
        <taxon>Dothideomycetes</taxon>
        <taxon>Dothideomycetes incertae sedis</taxon>
        <taxon>Botryosphaeriales</taxon>
        <taxon>Botryosphaeriaceae</taxon>
        <taxon>Neofusicoccum</taxon>
    </lineage>
</organism>
<accession>A0ACB5SLK6</accession>